<dbReference type="EMBL" id="WQLB01000007">
    <property type="protein sequence ID" value="MVN86522.1"/>
    <property type="molecule type" value="Genomic_DNA"/>
</dbReference>
<keyword evidence="3" id="KW-1185">Reference proteome</keyword>
<dbReference type="NCBIfam" id="NF002558">
    <property type="entry name" value="PRK02126.1"/>
    <property type="match status" value="1"/>
</dbReference>
<dbReference type="Proteomes" id="UP000483286">
    <property type="component" value="Unassembled WGS sequence"/>
</dbReference>
<dbReference type="Pfam" id="PF12706">
    <property type="entry name" value="Lactamase_B_2"/>
    <property type="match status" value="1"/>
</dbReference>
<proteinExistence type="predicted"/>
<dbReference type="PANTHER" id="PTHR46018">
    <property type="entry name" value="ZINC PHOSPHODIESTERASE ELAC PROTEIN 1"/>
    <property type="match status" value="1"/>
</dbReference>
<evidence type="ECO:0000313" key="3">
    <source>
        <dbReference type="Proteomes" id="UP000483286"/>
    </source>
</evidence>
<keyword evidence="2" id="KW-0378">Hydrolase</keyword>
<reference evidence="2 3" key="1">
    <citation type="submission" date="2019-12" db="EMBL/GenBank/DDBJ databases">
        <title>Deinococcus sp. HMF7620 Genome sequencing and assembly.</title>
        <authorList>
            <person name="Kang H."/>
            <person name="Kim H."/>
            <person name="Joh K."/>
        </authorList>
    </citation>
    <scope>NUCLEOTIDE SEQUENCE [LARGE SCALE GENOMIC DNA]</scope>
    <source>
        <strain evidence="2 3">HMF7620</strain>
    </source>
</reference>
<name>A0A7C9M150_9DEIO</name>
<feature type="domain" description="Metallo-beta-lactamase" evidence="1">
    <location>
        <begin position="27"/>
        <end position="147"/>
    </location>
</feature>
<sequence length="332" mass="36521">MLHVTVLGRPAADNALLVSAESGQGRTRLLLDCGAGTAESLPLATVQEVDHLLLSHLHMDHISGFDAFFRVNFDRQTRENHIWGPPGTARILHHRFQGFWWNHAPDLRGVWHVHDVGPGEIQTFLFRAEEAFAVMHSAGQRAQDGPLLSTPHLSVSAVTLAHHGASLGYRVQEPERVNIDPAALRALGLPGGPWLSALKSGQPELLDTPAGPRDAEQLRRTLLRREPGQSVAYLTDFLLDDAAHTRLTSWLAGVEILYAEAQYLPEDADLAARHHHTTADRVARLAADSGVGALRLLHLSRRYAPERWPEFLTVAQEAFAATAFPDDWTLSG</sequence>
<dbReference type="GO" id="GO:0042781">
    <property type="term" value="F:3'-tRNA processing endoribonuclease activity"/>
    <property type="evidence" value="ECO:0007669"/>
    <property type="project" value="TreeGrafter"/>
</dbReference>
<dbReference type="RefSeq" id="WP_157458583.1">
    <property type="nucleotide sequence ID" value="NZ_WQLB01000007.1"/>
</dbReference>
<accession>A0A7C9M150</accession>
<evidence type="ECO:0000313" key="2">
    <source>
        <dbReference type="EMBL" id="MVN86522.1"/>
    </source>
</evidence>
<dbReference type="InterPro" id="IPR001279">
    <property type="entry name" value="Metallo-B-lactamas"/>
</dbReference>
<dbReference type="Gene3D" id="3.60.15.10">
    <property type="entry name" value="Ribonuclease Z/Hydroxyacylglutathione hydrolase-like"/>
    <property type="match status" value="1"/>
</dbReference>
<dbReference type="InterPro" id="IPR036866">
    <property type="entry name" value="RibonucZ/Hydroxyglut_hydro"/>
</dbReference>
<comment type="caution">
    <text evidence="2">The sequence shown here is derived from an EMBL/GenBank/DDBJ whole genome shotgun (WGS) entry which is preliminary data.</text>
</comment>
<organism evidence="2 3">
    <name type="scientific">Deinococcus arboris</name>
    <dbReference type="NCBI Taxonomy" id="2682977"/>
    <lineage>
        <taxon>Bacteria</taxon>
        <taxon>Thermotogati</taxon>
        <taxon>Deinococcota</taxon>
        <taxon>Deinococci</taxon>
        <taxon>Deinococcales</taxon>
        <taxon>Deinococcaceae</taxon>
        <taxon>Deinococcus</taxon>
    </lineage>
</organism>
<dbReference type="AlphaFoldDB" id="A0A7C9M150"/>
<protein>
    <submittedName>
        <fullName evidence="2">MBL fold metallo-hydrolase</fullName>
    </submittedName>
</protein>
<evidence type="ECO:0000259" key="1">
    <source>
        <dbReference type="Pfam" id="PF12706"/>
    </source>
</evidence>
<dbReference type="PANTHER" id="PTHR46018:SF2">
    <property type="entry name" value="ZINC PHOSPHODIESTERASE ELAC PROTEIN 1"/>
    <property type="match status" value="1"/>
</dbReference>
<dbReference type="SUPFAM" id="SSF56281">
    <property type="entry name" value="Metallo-hydrolase/oxidoreductase"/>
    <property type="match status" value="1"/>
</dbReference>
<gene>
    <name evidence="2" type="ORF">GO986_07055</name>
</gene>